<feature type="compositionally biased region" description="Polar residues" evidence="3">
    <location>
        <begin position="755"/>
        <end position="782"/>
    </location>
</feature>
<evidence type="ECO:0000313" key="7">
    <source>
        <dbReference type="EMBL" id="OAD79088.1"/>
    </source>
</evidence>
<keyword evidence="2" id="KW-0175">Coiled coil</keyword>
<dbReference type="VEuPathDB" id="FungiDB:PHYBLDRAFT_69791"/>
<dbReference type="PANTHER" id="PTHR23176">
    <property type="entry name" value="RHO/RAC/CDC GTPASE-ACTIVATING PROTEIN"/>
    <property type="match status" value="1"/>
</dbReference>
<feature type="coiled-coil region" evidence="2">
    <location>
        <begin position="25"/>
        <end position="52"/>
    </location>
</feature>
<evidence type="ECO:0000259" key="6">
    <source>
        <dbReference type="PROSITE" id="PS50238"/>
    </source>
</evidence>
<dbReference type="PROSITE" id="PS50238">
    <property type="entry name" value="RHOGAP"/>
    <property type="match status" value="1"/>
</dbReference>
<proteinExistence type="predicted"/>
<feature type="compositionally biased region" description="Low complexity" evidence="3">
    <location>
        <begin position="159"/>
        <end position="173"/>
    </location>
</feature>
<dbReference type="Pfam" id="PF00787">
    <property type="entry name" value="PX"/>
    <property type="match status" value="1"/>
</dbReference>
<dbReference type="GO" id="GO:0005096">
    <property type="term" value="F:GTPase activator activity"/>
    <property type="evidence" value="ECO:0007669"/>
    <property type="project" value="UniProtKB-KW"/>
</dbReference>
<organism evidence="7 8">
    <name type="scientific">Phycomyces blakesleeanus (strain ATCC 8743b / DSM 1359 / FGSC 10004 / NBRC 33097 / NRRL 1555)</name>
    <dbReference type="NCBI Taxonomy" id="763407"/>
    <lineage>
        <taxon>Eukaryota</taxon>
        <taxon>Fungi</taxon>
        <taxon>Fungi incertae sedis</taxon>
        <taxon>Mucoromycota</taxon>
        <taxon>Mucoromycotina</taxon>
        <taxon>Mucoromycetes</taxon>
        <taxon>Mucorales</taxon>
        <taxon>Phycomycetaceae</taxon>
        <taxon>Phycomyces</taxon>
    </lineage>
</organism>
<evidence type="ECO:0000256" key="3">
    <source>
        <dbReference type="SAM" id="MobiDB-lite"/>
    </source>
</evidence>
<reference evidence="8" key="1">
    <citation type="submission" date="2015-06" db="EMBL/GenBank/DDBJ databases">
        <title>Expansion of signal transduction pathways in fungi by whole-genome duplication.</title>
        <authorList>
            <consortium name="DOE Joint Genome Institute"/>
            <person name="Corrochano L.M."/>
            <person name="Kuo A."/>
            <person name="Marcet-Houben M."/>
            <person name="Polaino S."/>
            <person name="Salamov A."/>
            <person name="Villalobos J.M."/>
            <person name="Alvarez M.I."/>
            <person name="Avalos J."/>
            <person name="Benito E.P."/>
            <person name="Benoit I."/>
            <person name="Burger G."/>
            <person name="Camino L.P."/>
            <person name="Canovas D."/>
            <person name="Cerda-Olmedo E."/>
            <person name="Cheng J.-F."/>
            <person name="Dominguez A."/>
            <person name="Elias M."/>
            <person name="Eslava A.P."/>
            <person name="Glaser F."/>
            <person name="Grimwood J."/>
            <person name="Gutierrez G."/>
            <person name="Heitman J."/>
            <person name="Henrissat B."/>
            <person name="Iturriaga E.A."/>
            <person name="Lang B.F."/>
            <person name="Lavin J.L."/>
            <person name="Lee S."/>
            <person name="Li W."/>
            <person name="Lindquist E."/>
            <person name="Lopez-Garcia S."/>
            <person name="Luque E.M."/>
            <person name="Marcos A.T."/>
            <person name="Martin J."/>
            <person name="McCluskey K."/>
            <person name="Medina H.R."/>
            <person name="Miralles-Duran A."/>
            <person name="Miyazaki A."/>
            <person name="Munoz-Torres E."/>
            <person name="Oguiza J.A."/>
            <person name="Ohm R."/>
            <person name="Olmedo M."/>
            <person name="Orejas M."/>
            <person name="Ortiz-Castellanos L."/>
            <person name="Pisabarro A.G."/>
            <person name="Rodriguez-Romero J."/>
            <person name="Ruiz-Herrera J."/>
            <person name="Ruiz-Vazquez R."/>
            <person name="Sanz C."/>
            <person name="Schackwitz W."/>
            <person name="Schmutz J."/>
            <person name="Shahriari M."/>
            <person name="Shelest E."/>
            <person name="Silva-Franco F."/>
            <person name="Soanes D."/>
            <person name="Syed K."/>
            <person name="Tagua V.G."/>
            <person name="Talbot N.J."/>
            <person name="Thon M."/>
            <person name="De vries R.P."/>
            <person name="Wiebenga A."/>
            <person name="Yadav J.S."/>
            <person name="Braun E.L."/>
            <person name="Baker S."/>
            <person name="Garre V."/>
            <person name="Horwitz B."/>
            <person name="Torres-Martinez S."/>
            <person name="Idnurm A."/>
            <person name="Herrera-Estrella A."/>
            <person name="Gabaldon T."/>
            <person name="Grigoriev I.V."/>
        </authorList>
    </citation>
    <scope>NUCLEOTIDE SEQUENCE [LARGE SCALE GENOMIC DNA]</scope>
    <source>
        <strain evidence="8">NRRL 1555(-)</strain>
    </source>
</reference>
<dbReference type="SUPFAM" id="SSF48350">
    <property type="entry name" value="GTPase activation domain, GAP"/>
    <property type="match status" value="1"/>
</dbReference>
<sequence length="1411" mass="156157">MTTIVPTIQPSLDFAAQNDQLWKIIEKQRLIIQNLQKSLVKVTAERDNLLKKSRNHDLDDELTSTIIPEVDNNHHHIDNLERSSLSSSSESLQQPATYPEFSEAILLGPVPPPRSPYRQNSSKDVHNSTILHPNTPSAPAPVTFPALAPPTPSAHHHNQQQQQQHNNNNNNNNTNISTSYNSTIPSNSNYQQNLTHDKDTQPHPVNQTHANRPAPLKLTLSHTIAATTNTSTSTSTPTSTSTSTSTTTAPYSSHSHQSNHHTREKTANDHAYTPTTAGHEYSHNIVPAHYNALTEDTESPAYNVSCDKDLRAITKPQVCSSRNEDPDGLSYSSLVHEKPQFLAQVHKPQRPARVHQDHSSGSVRTLVGQELAAYALPSPMPFMSPEVHGTSVVQHNSSVDEDRFNRTQPNEFRRDFDGETLVSTSGIILSPTAMSVPITTAASMAAMAKTVTKPLPKNPFFSNMAGISVKVVGSSIKTNEKGKEAVYFIIAVIKTPDFSSSTSEELWRVEKQHSDIVTLDSQLKLQVRSAAQRIGKLPDKALFSTHAPNKVDQRKIAIEKYLQNAINVSVDDSNWLCEFLSTNVVTDQRHPSHPLGHKYGYLTKRGKNFGGWKTRYFSLEGPELHYYDGKDGPLLGTIRLYSAQIGRQTSAPQTGTDSSSDNRSFRHAFLILEPKKTAPNGVNRHVLCASSDAERDQWVEALAQYVNRQNASSEEENIKRNNNQKASKKGDKARKARSSDTVPTVPTNTKKTSYLPRSSSDTTLYPSESLSPSDATSSNTLTSIREKDIQALRDRSSADHVLFGQRQQFSKRNSISFPPREGTDELFRSSDYLSQISTTFDGNNPRPFYRSGTTDSSVEQDAKKAKQMINRRTFWGKKIFSSSSNEVLQTDIFGTAAPDSASSLGSASVTTATTMAATLTAPAAITSPSTSSSTANSNTNQSGGLRGLLSRSSSETAERAMADNKMSSTEMFGKPSRPVFGVPLEEAVRISRISEKYELPAIVYRCIEYLEAKDAFEEEGIYRLSGSAVKIKSLKDQFNQEGDINLLESEEYHDLHAVAGLLKMWLRELPGNILTSELMNDFMLVIDVIDRNERITELGRLVSLLPLANYTLLRTLSAHLVRVVQNAEINKMNMRNIGIVFSATLGIPSGIFHLLLTEFSYVFWTVNINNDDDDNDNDDSLITGGQYNYKSNVPLYQQNKDLYGLSSAQPELTLIEDSSKLHISRSMAEETSRSNRNSRSYMDGAPQIIVGLESQIELIGPLQIENNDICLDLSDFDCSENSGVSGKKFDFFKDVIEAGFPSSRQTVHNISDLTGTTFPSGARHFYLTGLINCGYMSGARCLSLNLQGKMGVDPGITGLMTAVDSLEDQKRQIVVTLNEYYHICGYCCICDTLISDIMYEPIQKYLSKRSL</sequence>
<dbReference type="GO" id="GO:0035091">
    <property type="term" value="F:phosphatidylinositol binding"/>
    <property type="evidence" value="ECO:0007669"/>
    <property type="project" value="InterPro"/>
</dbReference>
<dbReference type="GeneID" id="29003070"/>
<dbReference type="InterPro" id="IPR008936">
    <property type="entry name" value="Rho_GTPase_activation_prot"/>
</dbReference>
<dbReference type="Pfam" id="PF00620">
    <property type="entry name" value="RhoGAP"/>
    <property type="match status" value="1"/>
</dbReference>
<accession>A0A167Q569</accession>
<evidence type="ECO:0000256" key="1">
    <source>
        <dbReference type="ARBA" id="ARBA00022468"/>
    </source>
</evidence>
<feature type="region of interest" description="Disordered" evidence="3">
    <location>
        <begin position="925"/>
        <end position="972"/>
    </location>
</feature>
<dbReference type="CDD" id="cd06093">
    <property type="entry name" value="PX_domain"/>
    <property type="match status" value="1"/>
</dbReference>
<dbReference type="OrthoDB" id="185175at2759"/>
<feature type="region of interest" description="Disordered" evidence="3">
    <location>
        <begin position="709"/>
        <end position="782"/>
    </location>
</feature>
<dbReference type="Pfam" id="PF00169">
    <property type="entry name" value="PH"/>
    <property type="match status" value="1"/>
</dbReference>
<feature type="domain" description="PH" evidence="4">
    <location>
        <begin position="595"/>
        <end position="707"/>
    </location>
</feature>
<dbReference type="RefSeq" id="XP_018297128.1">
    <property type="nucleotide sequence ID" value="XM_018442164.1"/>
</dbReference>
<feature type="compositionally biased region" description="Low complexity" evidence="3">
    <location>
        <begin position="741"/>
        <end position="752"/>
    </location>
</feature>
<dbReference type="SUPFAM" id="SSF50729">
    <property type="entry name" value="PH domain-like"/>
    <property type="match status" value="1"/>
</dbReference>
<protein>
    <recommendedName>
        <fullName evidence="9">Rho-GAP domain-containing protein</fullName>
    </recommendedName>
</protein>
<dbReference type="InterPro" id="IPR050729">
    <property type="entry name" value="Rho-GAP"/>
</dbReference>
<feature type="domain" description="PX" evidence="5">
    <location>
        <begin position="465"/>
        <end position="587"/>
    </location>
</feature>
<dbReference type="STRING" id="763407.A0A167Q569"/>
<dbReference type="PANTHER" id="PTHR23176:SF129">
    <property type="entry name" value="RHO GTPASE ACTIVATING PROTEIN AT 16F, ISOFORM E-RELATED"/>
    <property type="match status" value="1"/>
</dbReference>
<dbReference type="EMBL" id="KV440973">
    <property type="protein sequence ID" value="OAD79088.1"/>
    <property type="molecule type" value="Genomic_DNA"/>
</dbReference>
<evidence type="ECO:0000259" key="5">
    <source>
        <dbReference type="PROSITE" id="PS50195"/>
    </source>
</evidence>
<feature type="compositionally biased region" description="Polar residues" evidence="3">
    <location>
        <begin position="127"/>
        <end position="137"/>
    </location>
</feature>
<name>A0A167Q569_PHYB8</name>
<dbReference type="InterPro" id="IPR001849">
    <property type="entry name" value="PH_domain"/>
</dbReference>
<dbReference type="Gene3D" id="2.30.29.30">
    <property type="entry name" value="Pleckstrin-homology domain (PH domain)/Phosphotyrosine-binding domain (PTB)"/>
    <property type="match status" value="1"/>
</dbReference>
<evidence type="ECO:0000256" key="2">
    <source>
        <dbReference type="SAM" id="Coils"/>
    </source>
</evidence>
<dbReference type="GO" id="GO:0007165">
    <property type="term" value="P:signal transduction"/>
    <property type="evidence" value="ECO:0007669"/>
    <property type="project" value="InterPro"/>
</dbReference>
<feature type="domain" description="Rho-GAP" evidence="6">
    <location>
        <begin position="982"/>
        <end position="1175"/>
    </location>
</feature>
<dbReference type="InterPro" id="IPR001683">
    <property type="entry name" value="PX_dom"/>
</dbReference>
<dbReference type="InParanoid" id="A0A167Q569"/>
<dbReference type="GO" id="GO:0005737">
    <property type="term" value="C:cytoplasm"/>
    <property type="evidence" value="ECO:0007669"/>
    <property type="project" value="TreeGrafter"/>
</dbReference>
<dbReference type="SMART" id="SM00233">
    <property type="entry name" value="PH"/>
    <property type="match status" value="1"/>
</dbReference>
<dbReference type="InterPro" id="IPR000198">
    <property type="entry name" value="RhoGAP_dom"/>
</dbReference>
<gene>
    <name evidence="7" type="ORF">PHYBLDRAFT_69791</name>
</gene>
<dbReference type="InterPro" id="IPR011993">
    <property type="entry name" value="PH-like_dom_sf"/>
</dbReference>
<dbReference type="SMART" id="SM00324">
    <property type="entry name" value="RhoGAP"/>
    <property type="match status" value="1"/>
</dbReference>
<feature type="compositionally biased region" description="Low complexity" evidence="3">
    <location>
        <begin position="925"/>
        <end position="954"/>
    </location>
</feature>
<evidence type="ECO:0008006" key="9">
    <source>
        <dbReference type="Google" id="ProtNLM"/>
    </source>
</evidence>
<feature type="region of interest" description="Disordered" evidence="3">
    <location>
        <begin position="105"/>
        <end position="211"/>
    </location>
</feature>
<dbReference type="Gene3D" id="1.10.555.10">
    <property type="entry name" value="Rho GTPase activation protein"/>
    <property type="match status" value="1"/>
</dbReference>
<keyword evidence="8" id="KW-1185">Reference proteome</keyword>
<feature type="region of interest" description="Disordered" evidence="3">
    <location>
        <begin position="227"/>
        <end position="266"/>
    </location>
</feature>
<feature type="compositionally biased region" description="Low complexity" evidence="3">
    <location>
        <begin position="227"/>
        <end position="256"/>
    </location>
</feature>
<dbReference type="CDD" id="cd13277">
    <property type="entry name" value="PH_Bem3"/>
    <property type="match status" value="1"/>
</dbReference>
<dbReference type="Gene3D" id="3.30.1520.10">
    <property type="entry name" value="Phox-like domain"/>
    <property type="match status" value="1"/>
</dbReference>
<feature type="compositionally biased region" description="Polar residues" evidence="3">
    <location>
        <begin position="174"/>
        <end position="194"/>
    </location>
</feature>
<dbReference type="Proteomes" id="UP000077315">
    <property type="component" value="Unassembled WGS sequence"/>
</dbReference>
<dbReference type="PROSITE" id="PS50195">
    <property type="entry name" value="PX"/>
    <property type="match status" value="1"/>
</dbReference>
<evidence type="ECO:0000313" key="8">
    <source>
        <dbReference type="Proteomes" id="UP000077315"/>
    </source>
</evidence>
<dbReference type="SUPFAM" id="SSF64268">
    <property type="entry name" value="PX domain"/>
    <property type="match status" value="1"/>
</dbReference>
<dbReference type="PROSITE" id="PS50003">
    <property type="entry name" value="PH_DOMAIN"/>
    <property type="match status" value="1"/>
</dbReference>
<dbReference type="InterPro" id="IPR036871">
    <property type="entry name" value="PX_dom_sf"/>
</dbReference>
<evidence type="ECO:0000259" key="4">
    <source>
        <dbReference type="PROSITE" id="PS50003"/>
    </source>
</evidence>
<keyword evidence="1" id="KW-0343">GTPase activation</keyword>